<protein>
    <submittedName>
        <fullName evidence="3">Uncharacterized protein</fullName>
    </submittedName>
</protein>
<evidence type="ECO:0000256" key="2">
    <source>
        <dbReference type="SAM" id="Phobius"/>
    </source>
</evidence>
<feature type="compositionally biased region" description="Basic and acidic residues" evidence="1">
    <location>
        <begin position="218"/>
        <end position="250"/>
    </location>
</feature>
<keyword evidence="2" id="KW-0472">Membrane</keyword>
<keyword evidence="2" id="KW-0812">Transmembrane</keyword>
<sequence length="266" mass="30546">MMETLNLTKQAASGVQDISQFNFDKFDDRSWSDEWRGKFFTDLWELREDLELMGLKFRQNKKVIARVAKLAKNKESGQQSQDLLEWENVLDTKDYAFQIMARTTDSYLQTVSATGAQFANLQSRSINRLTGLASLFFPASLCAAVLAIPSFSHAGEATKFWYGIISSSYAFPFWVATNTGRRIFWVFSVPVSIILALLLISPFPARLRKQFAKRREKKARENRMRRVKEADENRRRRVPSRENELADRKLAQKKMGSAPADPANMV</sequence>
<dbReference type="AlphaFoldDB" id="A0A9P4R4W2"/>
<evidence type="ECO:0000256" key="1">
    <source>
        <dbReference type="SAM" id="MobiDB-lite"/>
    </source>
</evidence>
<evidence type="ECO:0000313" key="3">
    <source>
        <dbReference type="EMBL" id="KAF2736759.1"/>
    </source>
</evidence>
<feature type="transmembrane region" description="Helical" evidence="2">
    <location>
        <begin position="183"/>
        <end position="205"/>
    </location>
</feature>
<dbReference type="OrthoDB" id="5428055at2759"/>
<dbReference type="EMBL" id="ML996122">
    <property type="protein sequence ID" value="KAF2736759.1"/>
    <property type="molecule type" value="Genomic_DNA"/>
</dbReference>
<comment type="caution">
    <text evidence="3">The sequence shown here is derived from an EMBL/GenBank/DDBJ whole genome shotgun (WGS) entry which is preliminary data.</text>
</comment>
<reference evidence="3" key="1">
    <citation type="journal article" date="2020" name="Stud. Mycol.">
        <title>101 Dothideomycetes genomes: a test case for predicting lifestyles and emergence of pathogens.</title>
        <authorList>
            <person name="Haridas S."/>
            <person name="Albert R."/>
            <person name="Binder M."/>
            <person name="Bloem J."/>
            <person name="Labutti K."/>
            <person name="Salamov A."/>
            <person name="Andreopoulos B."/>
            <person name="Baker S."/>
            <person name="Barry K."/>
            <person name="Bills G."/>
            <person name="Bluhm B."/>
            <person name="Cannon C."/>
            <person name="Castanera R."/>
            <person name="Culley D."/>
            <person name="Daum C."/>
            <person name="Ezra D."/>
            <person name="Gonzalez J."/>
            <person name="Henrissat B."/>
            <person name="Kuo A."/>
            <person name="Liang C."/>
            <person name="Lipzen A."/>
            <person name="Lutzoni F."/>
            <person name="Magnuson J."/>
            <person name="Mondo S."/>
            <person name="Nolan M."/>
            <person name="Ohm R."/>
            <person name="Pangilinan J."/>
            <person name="Park H.-J."/>
            <person name="Ramirez L."/>
            <person name="Alfaro M."/>
            <person name="Sun H."/>
            <person name="Tritt A."/>
            <person name="Yoshinaga Y."/>
            <person name="Zwiers L.-H."/>
            <person name="Turgeon B."/>
            <person name="Goodwin S."/>
            <person name="Spatafora J."/>
            <person name="Crous P."/>
            <person name="Grigoriev I."/>
        </authorList>
    </citation>
    <scope>NUCLEOTIDE SEQUENCE</scope>
    <source>
        <strain evidence="3">CBS 125425</strain>
    </source>
</reference>
<dbReference type="Proteomes" id="UP000799444">
    <property type="component" value="Unassembled WGS sequence"/>
</dbReference>
<evidence type="ECO:0000313" key="4">
    <source>
        <dbReference type="Proteomes" id="UP000799444"/>
    </source>
</evidence>
<organism evidence="3 4">
    <name type="scientific">Polyplosphaeria fusca</name>
    <dbReference type="NCBI Taxonomy" id="682080"/>
    <lineage>
        <taxon>Eukaryota</taxon>
        <taxon>Fungi</taxon>
        <taxon>Dikarya</taxon>
        <taxon>Ascomycota</taxon>
        <taxon>Pezizomycotina</taxon>
        <taxon>Dothideomycetes</taxon>
        <taxon>Pleosporomycetidae</taxon>
        <taxon>Pleosporales</taxon>
        <taxon>Tetraplosphaeriaceae</taxon>
        <taxon>Polyplosphaeria</taxon>
    </lineage>
</organism>
<name>A0A9P4R4W2_9PLEO</name>
<feature type="region of interest" description="Disordered" evidence="1">
    <location>
        <begin position="218"/>
        <end position="266"/>
    </location>
</feature>
<keyword evidence="4" id="KW-1185">Reference proteome</keyword>
<keyword evidence="2" id="KW-1133">Transmembrane helix</keyword>
<accession>A0A9P4R4W2</accession>
<feature type="transmembrane region" description="Helical" evidence="2">
    <location>
        <begin position="129"/>
        <end position="148"/>
    </location>
</feature>
<proteinExistence type="predicted"/>
<gene>
    <name evidence="3" type="ORF">EJ04DRAFT_150620</name>
</gene>